<sequence length="86" mass="9973">MDDVIPSKDQKKDPPPRKLKIVELILRYLRHTVQGLPQHQPLSGAVLVKIRFAILQDGLMILLCLQNTTIDLYVIRKYLLRLNTNQ</sequence>
<protein>
    <submittedName>
        <fullName evidence="1">Uncharacterized protein</fullName>
    </submittedName>
</protein>
<keyword evidence="2" id="KW-1185">Reference proteome</keyword>
<evidence type="ECO:0000313" key="1">
    <source>
        <dbReference type="EMBL" id="KAJ8910182.1"/>
    </source>
</evidence>
<comment type="caution">
    <text evidence="1">The sequence shown here is derived from an EMBL/GenBank/DDBJ whole genome shotgun (WGS) entry which is preliminary data.</text>
</comment>
<dbReference type="Proteomes" id="UP001159042">
    <property type="component" value="Unassembled WGS sequence"/>
</dbReference>
<name>A0AAV8V7V7_9CUCU</name>
<organism evidence="1 2">
    <name type="scientific">Exocentrus adspersus</name>
    <dbReference type="NCBI Taxonomy" id="1586481"/>
    <lineage>
        <taxon>Eukaryota</taxon>
        <taxon>Metazoa</taxon>
        <taxon>Ecdysozoa</taxon>
        <taxon>Arthropoda</taxon>
        <taxon>Hexapoda</taxon>
        <taxon>Insecta</taxon>
        <taxon>Pterygota</taxon>
        <taxon>Neoptera</taxon>
        <taxon>Endopterygota</taxon>
        <taxon>Coleoptera</taxon>
        <taxon>Polyphaga</taxon>
        <taxon>Cucujiformia</taxon>
        <taxon>Chrysomeloidea</taxon>
        <taxon>Cerambycidae</taxon>
        <taxon>Lamiinae</taxon>
        <taxon>Acanthocinini</taxon>
        <taxon>Exocentrus</taxon>
    </lineage>
</organism>
<proteinExistence type="predicted"/>
<dbReference type="EMBL" id="JANEYG010000342">
    <property type="protein sequence ID" value="KAJ8910182.1"/>
    <property type="molecule type" value="Genomic_DNA"/>
</dbReference>
<evidence type="ECO:0000313" key="2">
    <source>
        <dbReference type="Proteomes" id="UP001159042"/>
    </source>
</evidence>
<accession>A0AAV8V7V7</accession>
<dbReference type="AlphaFoldDB" id="A0AAV8V7V7"/>
<reference evidence="1 2" key="1">
    <citation type="journal article" date="2023" name="Insect Mol. Biol.">
        <title>Genome sequencing provides insights into the evolution of gene families encoding plant cell wall-degrading enzymes in longhorned beetles.</title>
        <authorList>
            <person name="Shin N.R."/>
            <person name="Okamura Y."/>
            <person name="Kirsch R."/>
            <person name="Pauchet Y."/>
        </authorList>
    </citation>
    <scope>NUCLEOTIDE SEQUENCE [LARGE SCALE GENOMIC DNA]</scope>
    <source>
        <strain evidence="1">EAD_L_NR</strain>
    </source>
</reference>
<gene>
    <name evidence="1" type="ORF">NQ315_008924</name>
</gene>